<gene>
    <name evidence="2" type="ORF">H0235_018437</name>
</gene>
<accession>A0A834JGN4</accession>
<name>A0A834JGN4_VESPE</name>
<keyword evidence="1" id="KW-0812">Transmembrane</keyword>
<dbReference type="AlphaFoldDB" id="A0A834JGN4"/>
<dbReference type="Proteomes" id="UP000600918">
    <property type="component" value="Unassembled WGS sequence"/>
</dbReference>
<keyword evidence="1" id="KW-1133">Transmembrane helix</keyword>
<feature type="transmembrane region" description="Helical" evidence="1">
    <location>
        <begin position="53"/>
        <end position="72"/>
    </location>
</feature>
<proteinExistence type="predicted"/>
<evidence type="ECO:0000313" key="2">
    <source>
        <dbReference type="EMBL" id="KAF7387715.1"/>
    </source>
</evidence>
<evidence type="ECO:0000313" key="3">
    <source>
        <dbReference type="Proteomes" id="UP000600918"/>
    </source>
</evidence>
<keyword evidence="1" id="KW-0472">Membrane</keyword>
<dbReference type="EMBL" id="JACSDY010000025">
    <property type="protein sequence ID" value="KAF7387715.1"/>
    <property type="molecule type" value="Genomic_DNA"/>
</dbReference>
<organism evidence="2 3">
    <name type="scientific">Vespula pensylvanica</name>
    <name type="common">Western yellow jacket</name>
    <name type="synonym">Wasp</name>
    <dbReference type="NCBI Taxonomy" id="30213"/>
    <lineage>
        <taxon>Eukaryota</taxon>
        <taxon>Metazoa</taxon>
        <taxon>Ecdysozoa</taxon>
        <taxon>Arthropoda</taxon>
        <taxon>Hexapoda</taxon>
        <taxon>Insecta</taxon>
        <taxon>Pterygota</taxon>
        <taxon>Neoptera</taxon>
        <taxon>Endopterygota</taxon>
        <taxon>Hymenoptera</taxon>
        <taxon>Apocrita</taxon>
        <taxon>Aculeata</taxon>
        <taxon>Vespoidea</taxon>
        <taxon>Vespidae</taxon>
        <taxon>Vespinae</taxon>
        <taxon>Vespula</taxon>
    </lineage>
</organism>
<keyword evidence="3" id="KW-1185">Reference proteome</keyword>
<feature type="transmembrane region" description="Helical" evidence="1">
    <location>
        <begin position="78"/>
        <end position="100"/>
    </location>
</feature>
<evidence type="ECO:0000256" key="1">
    <source>
        <dbReference type="SAM" id="Phobius"/>
    </source>
</evidence>
<protein>
    <submittedName>
        <fullName evidence="2">Uncharacterized protein</fullName>
    </submittedName>
</protein>
<reference evidence="2" key="1">
    <citation type="journal article" date="2020" name="G3 (Bethesda)">
        <title>High-Quality Assemblies for Three Invasive Social Wasps from the &lt;i&gt;Vespula&lt;/i&gt; Genus.</title>
        <authorList>
            <person name="Harrop T.W.R."/>
            <person name="Guhlin J."/>
            <person name="McLaughlin G.M."/>
            <person name="Permina E."/>
            <person name="Stockwell P."/>
            <person name="Gilligan J."/>
            <person name="Le Lec M.F."/>
            <person name="Gruber M.A.M."/>
            <person name="Quinn O."/>
            <person name="Lovegrove M."/>
            <person name="Duncan E.J."/>
            <person name="Remnant E.J."/>
            <person name="Van Eeckhoven J."/>
            <person name="Graham B."/>
            <person name="Knapp R.A."/>
            <person name="Langford K.W."/>
            <person name="Kronenberg Z."/>
            <person name="Press M.O."/>
            <person name="Eacker S.M."/>
            <person name="Wilson-Rankin E.E."/>
            <person name="Purcell J."/>
            <person name="Lester P.J."/>
            <person name="Dearden P.K."/>
        </authorList>
    </citation>
    <scope>NUCLEOTIDE SEQUENCE</scope>
    <source>
        <strain evidence="2">Volc-1</strain>
    </source>
</reference>
<sequence length="140" mass="16306">MEKVLMTHHAKLFNDDDNEDVTDFSKTLRAMTFSRRLLYMTGIWPLEVRESLCISYIIYGIVFNILALLDVIRSIKTFRYVIAIVMENMAVVTALTKILVLRIKSRPLSRFLVETKGDYTADKYQNDEEKSNCHTKYDIG</sequence>
<comment type="caution">
    <text evidence="2">The sequence shown here is derived from an EMBL/GenBank/DDBJ whole genome shotgun (WGS) entry which is preliminary data.</text>
</comment>